<feature type="domain" description="Ferrous iron transporter FeoA-like" evidence="2">
    <location>
        <begin position="1"/>
        <end position="71"/>
    </location>
</feature>
<name>A0A2N6UHS0_9FIRM</name>
<keyword evidence="1" id="KW-0408">Iron</keyword>
<evidence type="ECO:0000256" key="1">
    <source>
        <dbReference type="ARBA" id="ARBA00023004"/>
    </source>
</evidence>
<evidence type="ECO:0000313" key="4">
    <source>
        <dbReference type="Proteomes" id="UP000235658"/>
    </source>
</evidence>
<dbReference type="Gene3D" id="2.30.30.90">
    <property type="match status" value="1"/>
</dbReference>
<dbReference type="InterPro" id="IPR008988">
    <property type="entry name" value="Transcriptional_repressor_C"/>
</dbReference>
<dbReference type="AlphaFoldDB" id="A0A2N6UHS0"/>
<dbReference type="SUPFAM" id="SSF50037">
    <property type="entry name" value="C-terminal domain of transcriptional repressors"/>
    <property type="match status" value="1"/>
</dbReference>
<evidence type="ECO:0000313" key="3">
    <source>
        <dbReference type="EMBL" id="PMC81158.1"/>
    </source>
</evidence>
<evidence type="ECO:0000259" key="2">
    <source>
        <dbReference type="SMART" id="SM00899"/>
    </source>
</evidence>
<proteinExistence type="predicted"/>
<dbReference type="Pfam" id="PF04023">
    <property type="entry name" value="FeoA"/>
    <property type="match status" value="1"/>
</dbReference>
<dbReference type="PANTHER" id="PTHR43151:SF1">
    <property type="entry name" value="SSR2333 PROTEIN"/>
    <property type="match status" value="1"/>
</dbReference>
<dbReference type="InterPro" id="IPR007167">
    <property type="entry name" value="Fe-transptr_FeoA-like"/>
</dbReference>
<dbReference type="InterPro" id="IPR038157">
    <property type="entry name" value="FeoA_core_dom"/>
</dbReference>
<dbReference type="InterPro" id="IPR053184">
    <property type="entry name" value="FeoA-like"/>
</dbReference>
<dbReference type="GO" id="GO:0046914">
    <property type="term" value="F:transition metal ion binding"/>
    <property type="evidence" value="ECO:0007669"/>
    <property type="project" value="InterPro"/>
</dbReference>
<reference evidence="3 4" key="1">
    <citation type="submission" date="2017-09" db="EMBL/GenBank/DDBJ databases">
        <title>Bacterial strain isolated from the female urinary microbiota.</title>
        <authorList>
            <person name="Thomas-White K."/>
            <person name="Kumar N."/>
            <person name="Forster S."/>
            <person name="Putonti C."/>
            <person name="Lawley T."/>
            <person name="Wolfe A.J."/>
        </authorList>
    </citation>
    <scope>NUCLEOTIDE SEQUENCE [LARGE SCALE GENOMIC DNA]</scope>
    <source>
        <strain evidence="3 4">UMB0204</strain>
    </source>
</reference>
<dbReference type="EMBL" id="PNHP01000004">
    <property type="protein sequence ID" value="PMC81158.1"/>
    <property type="molecule type" value="Genomic_DNA"/>
</dbReference>
<dbReference type="GeneID" id="84578828"/>
<sequence>MPITLLNNGQEAEVIKIKGDDEIKTHLSNLGFVKGKTIKLFFFDGVNYIIMVDNSKYALNKDLAKRIYVKEIN</sequence>
<organism evidence="3 4">
    <name type="scientific">Anaerococcus hydrogenalis</name>
    <dbReference type="NCBI Taxonomy" id="33029"/>
    <lineage>
        <taxon>Bacteria</taxon>
        <taxon>Bacillati</taxon>
        <taxon>Bacillota</taxon>
        <taxon>Tissierellia</taxon>
        <taxon>Tissierellales</taxon>
        <taxon>Peptoniphilaceae</taxon>
        <taxon>Anaerococcus</taxon>
    </lineage>
</organism>
<gene>
    <name evidence="3" type="ORF">CJ192_06485</name>
</gene>
<dbReference type="SMART" id="SM00899">
    <property type="entry name" value="FeoA"/>
    <property type="match status" value="1"/>
</dbReference>
<accession>A0A2N6UHS0</accession>
<dbReference type="Proteomes" id="UP000235658">
    <property type="component" value="Unassembled WGS sequence"/>
</dbReference>
<protein>
    <submittedName>
        <fullName evidence="3">Ferrous iron transport protein A</fullName>
    </submittedName>
</protein>
<comment type="caution">
    <text evidence="3">The sequence shown here is derived from an EMBL/GenBank/DDBJ whole genome shotgun (WGS) entry which is preliminary data.</text>
</comment>
<dbReference type="PANTHER" id="PTHR43151">
    <property type="entry name" value="FEOA FAMILY PROTEIN"/>
    <property type="match status" value="1"/>
</dbReference>
<dbReference type="RefSeq" id="WP_004814786.1">
    <property type="nucleotide sequence ID" value="NZ_CABKPG010000016.1"/>
</dbReference>